<evidence type="ECO:0000313" key="5">
    <source>
        <dbReference type="EMBL" id="OEU95971.1"/>
    </source>
</evidence>
<dbReference type="AlphaFoldDB" id="A0A1E7JWD4"/>
<keyword evidence="3" id="KW-0472">Membrane</keyword>
<feature type="domain" description="Band 7" evidence="4">
    <location>
        <begin position="103"/>
        <end position="265"/>
    </location>
</feature>
<dbReference type="Proteomes" id="UP000176101">
    <property type="component" value="Unassembled WGS sequence"/>
</dbReference>
<dbReference type="EMBL" id="LJGU01000149">
    <property type="protein sequence ID" value="OEU95971.1"/>
    <property type="molecule type" value="Genomic_DNA"/>
</dbReference>
<sequence>MSTARNSRRSVITEEVAAWSDIPQLLRGGDAGTLVPVIIPRHRRRVWWMLPMWLGVFALLTGIMLSAQDSDGASDIAYGALAAVAYVSSVVLLLAGGLWWVRSSIVKIEQGTTGVLTRYGAISSTLEPGRHFLFHPWSRVDFVVDTATEIPYSAPVVACPTRENVPLRSIEFFLKFRITDAVLFVRTIGAGNFDLVLSNAVQDAIRQRGRQVRTEQAYDLRGSDVDDMQQLLNHQLSRYGVRITGCNIPDVQLPVQYQQHLATRERVAKERTSYEQEWGLTRKRRTDSLQMDIERAKKVRDARIVEVKAALNKAREDVAQLLEERETEAQKVRFEIETRGRSELISAENEVRAQRRLAQAYRDNRVVLQYELARRRLEVGAELVGQAPQPLVVRTDGRDGGGDTSALSTLLTAQLLPRMGTLPGGGVSGGKGNRTRAERAAERDDE</sequence>
<proteinExistence type="predicted"/>
<dbReference type="InterPro" id="IPR036013">
    <property type="entry name" value="Band_7/SPFH_dom_sf"/>
</dbReference>
<feature type="region of interest" description="Disordered" evidence="2">
    <location>
        <begin position="418"/>
        <end position="446"/>
    </location>
</feature>
<dbReference type="Pfam" id="PF01145">
    <property type="entry name" value="Band_7"/>
    <property type="match status" value="1"/>
</dbReference>
<evidence type="ECO:0000259" key="4">
    <source>
        <dbReference type="SMART" id="SM00244"/>
    </source>
</evidence>
<dbReference type="OrthoDB" id="141827at2"/>
<feature type="compositionally biased region" description="Gly residues" evidence="2">
    <location>
        <begin position="422"/>
        <end position="432"/>
    </location>
</feature>
<dbReference type="InterPro" id="IPR001107">
    <property type="entry name" value="Band_7"/>
</dbReference>
<dbReference type="RefSeq" id="WP_070198583.1">
    <property type="nucleotide sequence ID" value="NZ_LJGU01000149.1"/>
</dbReference>
<evidence type="ECO:0000313" key="6">
    <source>
        <dbReference type="Proteomes" id="UP000176101"/>
    </source>
</evidence>
<keyword evidence="1" id="KW-0175">Coiled coil</keyword>
<evidence type="ECO:0000256" key="1">
    <source>
        <dbReference type="SAM" id="Coils"/>
    </source>
</evidence>
<dbReference type="PATRIC" id="fig|1075402.3.peg.786"/>
<reference evidence="5 6" key="1">
    <citation type="journal article" date="2016" name="Front. Microbiol.">
        <title>Comparative Genomics Analysis of Streptomyces Species Reveals Their Adaptation to the Marine Environment and Their Diversity at the Genomic Level.</title>
        <authorList>
            <person name="Tian X."/>
            <person name="Zhang Z."/>
            <person name="Yang T."/>
            <person name="Chen M."/>
            <person name="Li J."/>
            <person name="Chen F."/>
            <person name="Yang J."/>
            <person name="Li W."/>
            <person name="Zhang B."/>
            <person name="Zhang Z."/>
            <person name="Wu J."/>
            <person name="Zhang C."/>
            <person name="Long L."/>
            <person name="Xiao J."/>
        </authorList>
    </citation>
    <scope>NUCLEOTIDE SEQUENCE [LARGE SCALE GENOMIC DNA]</scope>
    <source>
        <strain evidence="5 6">SCSIO 02100</strain>
    </source>
</reference>
<keyword evidence="6" id="KW-1185">Reference proteome</keyword>
<dbReference type="InterPro" id="IPR050710">
    <property type="entry name" value="Band7/mec-2_domain"/>
</dbReference>
<dbReference type="SMART" id="SM00244">
    <property type="entry name" value="PHB"/>
    <property type="match status" value="1"/>
</dbReference>
<feature type="transmembrane region" description="Helical" evidence="3">
    <location>
        <begin position="46"/>
        <end position="65"/>
    </location>
</feature>
<feature type="compositionally biased region" description="Basic and acidic residues" evidence="2">
    <location>
        <begin position="435"/>
        <end position="446"/>
    </location>
</feature>
<dbReference type="SUPFAM" id="SSF117892">
    <property type="entry name" value="Band 7/SPFH domain"/>
    <property type="match status" value="1"/>
</dbReference>
<gene>
    <name evidence="5" type="ORF">AN216_22850</name>
</gene>
<dbReference type="PANTHER" id="PTHR43327:SF10">
    <property type="entry name" value="STOMATIN-LIKE PROTEIN 2, MITOCHONDRIAL"/>
    <property type="match status" value="1"/>
</dbReference>
<accession>A0A1E7JWD4</accession>
<evidence type="ECO:0000256" key="3">
    <source>
        <dbReference type="SAM" id="Phobius"/>
    </source>
</evidence>
<feature type="coiled-coil region" evidence="1">
    <location>
        <begin position="304"/>
        <end position="364"/>
    </location>
</feature>
<keyword evidence="3" id="KW-1133">Transmembrane helix</keyword>
<name>A0A1E7JWD4_9ACTN</name>
<keyword evidence="3" id="KW-0812">Transmembrane</keyword>
<dbReference type="PANTHER" id="PTHR43327">
    <property type="entry name" value="STOMATIN-LIKE PROTEIN 2, MITOCHONDRIAL"/>
    <property type="match status" value="1"/>
</dbReference>
<feature type="transmembrane region" description="Helical" evidence="3">
    <location>
        <begin position="77"/>
        <end position="101"/>
    </location>
</feature>
<comment type="caution">
    <text evidence="5">The sequence shown here is derived from an EMBL/GenBank/DDBJ whole genome shotgun (WGS) entry which is preliminary data.</text>
</comment>
<dbReference type="STRING" id="1075402.AN216_22850"/>
<protein>
    <submittedName>
        <fullName evidence="5">Peptidase</fullName>
    </submittedName>
</protein>
<organism evidence="5 6">
    <name type="scientific">Streptomyces oceani</name>
    <dbReference type="NCBI Taxonomy" id="1075402"/>
    <lineage>
        <taxon>Bacteria</taxon>
        <taxon>Bacillati</taxon>
        <taxon>Actinomycetota</taxon>
        <taxon>Actinomycetes</taxon>
        <taxon>Kitasatosporales</taxon>
        <taxon>Streptomycetaceae</taxon>
        <taxon>Streptomyces</taxon>
    </lineage>
</organism>
<dbReference type="Gene3D" id="3.30.479.30">
    <property type="entry name" value="Band 7 domain"/>
    <property type="match status" value="1"/>
</dbReference>
<evidence type="ECO:0000256" key="2">
    <source>
        <dbReference type="SAM" id="MobiDB-lite"/>
    </source>
</evidence>